<dbReference type="eggNOG" id="COG2910">
    <property type="taxonomic scope" value="Bacteria"/>
</dbReference>
<dbReference type="InterPro" id="IPR051606">
    <property type="entry name" value="Polyketide_Oxido-like"/>
</dbReference>
<reference evidence="2 3" key="1">
    <citation type="journal article" date="2015" name="Genome Announc.">
        <title>Expanding the biotechnology potential of lactobacilli through comparative genomics of 213 strains and associated genera.</title>
        <authorList>
            <person name="Sun Z."/>
            <person name="Harris H.M."/>
            <person name="McCann A."/>
            <person name="Guo C."/>
            <person name="Argimon S."/>
            <person name="Zhang W."/>
            <person name="Yang X."/>
            <person name="Jeffery I.B."/>
            <person name="Cooney J.C."/>
            <person name="Kagawa T.F."/>
            <person name="Liu W."/>
            <person name="Song Y."/>
            <person name="Salvetti E."/>
            <person name="Wrobel A."/>
            <person name="Rasinkangas P."/>
            <person name="Parkhill J."/>
            <person name="Rea M.C."/>
            <person name="O'Sullivan O."/>
            <person name="Ritari J."/>
            <person name="Douillard F.P."/>
            <person name="Paul Ross R."/>
            <person name="Yang R."/>
            <person name="Briner A.E."/>
            <person name="Felis G.E."/>
            <person name="de Vos W.M."/>
            <person name="Barrangou R."/>
            <person name="Klaenhammer T.R."/>
            <person name="Caufield P.W."/>
            <person name="Cui Y."/>
            <person name="Zhang H."/>
            <person name="O'Toole P.W."/>
        </authorList>
    </citation>
    <scope>NUCLEOTIDE SEQUENCE [LARGE SCALE GENOMIC DNA]</scope>
    <source>
        <strain evidence="2 3">DSM 15814</strain>
    </source>
</reference>
<evidence type="ECO:0000313" key="2">
    <source>
        <dbReference type="EMBL" id="KRL53612.1"/>
    </source>
</evidence>
<sequence>MKIGIIGATNRTGNVILQEAQSRDIDVEVILRDHRRVSSDAEVLEIEPTLLTSDDIEDLDVLVCAFGTGKLNDSSRLYPALIKHLIEITKQSSVRLMVVGSSSCLYTDAERSQRLFDEPGFPEAAKNSANSLNDVLKLLRASDGVDWTYISPAEKFVFRAPRTGHYQLGTDFRSYNAAGLSEVSYADYAIAFVDEIQNHQHINEHISVVSR</sequence>
<dbReference type="PATRIC" id="fig|1114972.6.peg.988"/>
<dbReference type="InterPro" id="IPR036291">
    <property type="entry name" value="NAD(P)-bd_dom_sf"/>
</dbReference>
<protein>
    <submittedName>
        <fullName evidence="2">NADH-flavin reductase</fullName>
    </submittedName>
</protein>
<dbReference type="GO" id="GO:0016646">
    <property type="term" value="F:oxidoreductase activity, acting on the CH-NH group of donors, NAD or NADP as acceptor"/>
    <property type="evidence" value="ECO:0007669"/>
    <property type="project" value="TreeGrafter"/>
</dbReference>
<evidence type="ECO:0000313" key="3">
    <source>
        <dbReference type="Proteomes" id="UP000051999"/>
    </source>
</evidence>
<feature type="domain" description="NAD(P)-binding" evidence="1">
    <location>
        <begin position="7"/>
        <end position="193"/>
    </location>
</feature>
<accession>A0A0R1RA60</accession>
<dbReference type="Pfam" id="PF13460">
    <property type="entry name" value="NAD_binding_10"/>
    <property type="match status" value="1"/>
</dbReference>
<organism evidence="2 3">
    <name type="scientific">Furfurilactobacillus rossiae DSM 15814</name>
    <dbReference type="NCBI Taxonomy" id="1114972"/>
    <lineage>
        <taxon>Bacteria</taxon>
        <taxon>Bacillati</taxon>
        <taxon>Bacillota</taxon>
        <taxon>Bacilli</taxon>
        <taxon>Lactobacillales</taxon>
        <taxon>Lactobacillaceae</taxon>
        <taxon>Furfurilactobacillus</taxon>
    </lineage>
</organism>
<dbReference type="AlphaFoldDB" id="A0A0R1RA60"/>
<dbReference type="EMBL" id="AZFF01000017">
    <property type="protein sequence ID" value="KRL53612.1"/>
    <property type="molecule type" value="Genomic_DNA"/>
</dbReference>
<proteinExistence type="predicted"/>
<dbReference type="InterPro" id="IPR016040">
    <property type="entry name" value="NAD(P)-bd_dom"/>
</dbReference>
<dbReference type="Gene3D" id="3.40.50.720">
    <property type="entry name" value="NAD(P)-binding Rossmann-like Domain"/>
    <property type="match status" value="1"/>
</dbReference>
<dbReference type="PANTHER" id="PTHR43355:SF2">
    <property type="entry name" value="FLAVIN REDUCTASE (NADPH)"/>
    <property type="match status" value="1"/>
</dbReference>
<dbReference type="RefSeq" id="WP_017260767.1">
    <property type="nucleotide sequence ID" value="NZ_AUAW01000019.1"/>
</dbReference>
<comment type="caution">
    <text evidence="2">The sequence shown here is derived from an EMBL/GenBank/DDBJ whole genome shotgun (WGS) entry which is preliminary data.</text>
</comment>
<dbReference type="SUPFAM" id="SSF51735">
    <property type="entry name" value="NAD(P)-binding Rossmann-fold domains"/>
    <property type="match status" value="1"/>
</dbReference>
<dbReference type="OrthoDB" id="9785372at2"/>
<evidence type="ECO:0000259" key="1">
    <source>
        <dbReference type="Pfam" id="PF13460"/>
    </source>
</evidence>
<gene>
    <name evidence="2" type="ORF">FD35_GL000977</name>
</gene>
<dbReference type="STRING" id="1114972.FD35_GL000977"/>
<dbReference type="PANTHER" id="PTHR43355">
    <property type="entry name" value="FLAVIN REDUCTASE (NADPH)"/>
    <property type="match status" value="1"/>
</dbReference>
<keyword evidence="3" id="KW-1185">Reference proteome</keyword>
<name>A0A0R1RA60_9LACO</name>
<dbReference type="Proteomes" id="UP000051999">
    <property type="component" value="Unassembled WGS sequence"/>
</dbReference>